<evidence type="ECO:0000313" key="10">
    <source>
        <dbReference type="Proteomes" id="UP000175707"/>
    </source>
</evidence>
<feature type="transmembrane region" description="Helical" evidence="7">
    <location>
        <begin position="365"/>
        <end position="384"/>
    </location>
</feature>
<feature type="transmembrane region" description="Helical" evidence="7">
    <location>
        <begin position="296"/>
        <end position="319"/>
    </location>
</feature>
<dbReference type="RefSeq" id="WP_004870423.1">
    <property type="nucleotide sequence ID" value="NZ_CP026328.2"/>
</dbReference>
<organism evidence="9 10">
    <name type="scientific">Acidithiobacillus caldus</name>
    <dbReference type="NCBI Taxonomy" id="33059"/>
    <lineage>
        <taxon>Bacteria</taxon>
        <taxon>Pseudomonadati</taxon>
        <taxon>Pseudomonadota</taxon>
        <taxon>Acidithiobacillia</taxon>
        <taxon>Acidithiobacillales</taxon>
        <taxon>Acidithiobacillaceae</taxon>
        <taxon>Acidithiobacillus</taxon>
    </lineage>
</organism>
<feature type="transmembrane region" description="Helical" evidence="7">
    <location>
        <begin position="458"/>
        <end position="479"/>
    </location>
</feature>
<feature type="transmembrane region" description="Helical" evidence="7">
    <location>
        <begin position="41"/>
        <end position="65"/>
    </location>
</feature>
<dbReference type="Gene3D" id="1.20.1250.20">
    <property type="entry name" value="MFS general substrate transporter like domains"/>
    <property type="match status" value="2"/>
</dbReference>
<keyword evidence="3" id="KW-0813">Transport</keyword>
<dbReference type="Proteomes" id="UP000175707">
    <property type="component" value="Unassembled WGS sequence"/>
</dbReference>
<dbReference type="GeneID" id="92930385"/>
<gene>
    <name evidence="9" type="ORF">BAE30_04780</name>
</gene>
<sequence length="497" mass="53042">MSTVAETANHGTRLAPGIVVHPDHASLIQLLDQAPLRLPHYLAWLLSSGGTLLDGLSVFMLGMAVPLVQREMAFTPWQLAFLGAGLVAGAVLGASGGGRLADRIGRKAVFLLDMFLLVLAALGAALAWTPTLLILAQTLVGVAIGMDFPVSSSYVAETMPQRARGRMMVATIASQSVGMILAAFVVLSLLHLHAAADVWRLFFVAEAVLAAFFLIARLHLDESPRWLMSQGRNREAVHAIMRILPEDRQILETMATRLADTRLHAARIPRDDQRPPFSALFAKAYRRRTLLSAVPWFLMDMATYGVGMFTAVLLAAMHLGSGSGDLAARTRALTLGSGFIDLFLLLGFLLGIWAVVRFGRIRMQLLGFGGMALGMSVLLLASILPGGPGAHMVLVFIGFIVFNLCMNMGPNSTTYVLPAELFPTQLRGTGSGFAAAVAKGGATLGVFLLPIVQAQVGVSGVLVLMIAVSVLGLSTTWIFRVEDGEKSLEAHQAQDLA</sequence>
<dbReference type="AlphaFoldDB" id="A0A1E7YY67"/>
<feature type="transmembrane region" description="Helical" evidence="7">
    <location>
        <begin position="430"/>
        <end position="452"/>
    </location>
</feature>
<accession>A0A1E7YY67</accession>
<name>A0A1E7YY67_9PROT</name>
<evidence type="ECO:0000256" key="3">
    <source>
        <dbReference type="ARBA" id="ARBA00022448"/>
    </source>
</evidence>
<feature type="transmembrane region" description="Helical" evidence="7">
    <location>
        <begin position="77"/>
        <end position="96"/>
    </location>
</feature>
<evidence type="ECO:0000256" key="1">
    <source>
        <dbReference type="ARBA" id="ARBA00004141"/>
    </source>
</evidence>
<dbReference type="Pfam" id="PF00083">
    <property type="entry name" value="Sugar_tr"/>
    <property type="match status" value="1"/>
</dbReference>
<keyword evidence="5 7" id="KW-1133">Transmembrane helix</keyword>
<feature type="transmembrane region" description="Helical" evidence="7">
    <location>
        <begin position="168"/>
        <end position="192"/>
    </location>
</feature>
<dbReference type="InterPro" id="IPR005828">
    <property type="entry name" value="MFS_sugar_transport-like"/>
</dbReference>
<comment type="similarity">
    <text evidence="2">Belongs to the major facilitator superfamily. Sugar transporter (TC 2.A.1.1) family.</text>
</comment>
<feature type="transmembrane region" description="Helical" evidence="7">
    <location>
        <begin position="108"/>
        <end position="128"/>
    </location>
</feature>
<evidence type="ECO:0000256" key="2">
    <source>
        <dbReference type="ARBA" id="ARBA00010992"/>
    </source>
</evidence>
<evidence type="ECO:0000256" key="4">
    <source>
        <dbReference type="ARBA" id="ARBA00022692"/>
    </source>
</evidence>
<dbReference type="GO" id="GO:0022857">
    <property type="term" value="F:transmembrane transporter activity"/>
    <property type="evidence" value="ECO:0007669"/>
    <property type="project" value="InterPro"/>
</dbReference>
<comment type="caution">
    <text evidence="9">The sequence shown here is derived from an EMBL/GenBank/DDBJ whole genome shotgun (WGS) entry which is preliminary data.</text>
</comment>
<keyword evidence="4 7" id="KW-0812">Transmembrane</keyword>
<dbReference type="InterPro" id="IPR036259">
    <property type="entry name" value="MFS_trans_sf"/>
</dbReference>
<evidence type="ECO:0000256" key="6">
    <source>
        <dbReference type="ARBA" id="ARBA00023136"/>
    </source>
</evidence>
<feature type="transmembrane region" description="Helical" evidence="7">
    <location>
        <begin position="390"/>
        <end position="409"/>
    </location>
</feature>
<reference evidence="9 10" key="1">
    <citation type="submission" date="2016-06" db="EMBL/GenBank/DDBJ databases">
        <title>Gene turnover analysis identifies the evolutionary adaptation of the extremophile Acidithiobacillus caldus.</title>
        <authorList>
            <person name="Zhang X."/>
        </authorList>
    </citation>
    <scope>NUCLEOTIDE SEQUENCE [LARGE SCALE GENOMIC DNA]</scope>
    <source>
        <strain evidence="9 10">S1</strain>
    </source>
</reference>
<dbReference type="SUPFAM" id="SSF103473">
    <property type="entry name" value="MFS general substrate transporter"/>
    <property type="match status" value="1"/>
</dbReference>
<evidence type="ECO:0000313" key="9">
    <source>
        <dbReference type="EMBL" id="OFC61477.1"/>
    </source>
</evidence>
<dbReference type="InterPro" id="IPR005829">
    <property type="entry name" value="Sugar_transporter_CS"/>
</dbReference>
<dbReference type="GO" id="GO:0016020">
    <property type="term" value="C:membrane"/>
    <property type="evidence" value="ECO:0007669"/>
    <property type="project" value="UniProtKB-SubCell"/>
</dbReference>
<dbReference type="PATRIC" id="fig|33059.14.peg.1424"/>
<feature type="transmembrane region" description="Helical" evidence="7">
    <location>
        <begin position="339"/>
        <end position="358"/>
    </location>
</feature>
<feature type="transmembrane region" description="Helical" evidence="7">
    <location>
        <begin position="134"/>
        <end position="156"/>
    </location>
</feature>
<protein>
    <submittedName>
        <fullName evidence="9">MFS transporter</fullName>
    </submittedName>
</protein>
<dbReference type="EMBL" id="LZYH01000379">
    <property type="protein sequence ID" value="OFC61477.1"/>
    <property type="molecule type" value="Genomic_DNA"/>
</dbReference>
<comment type="subcellular location">
    <subcellularLocation>
        <location evidence="1">Membrane</location>
        <topology evidence="1">Multi-pass membrane protein</topology>
    </subcellularLocation>
</comment>
<feature type="transmembrane region" description="Helical" evidence="7">
    <location>
        <begin position="198"/>
        <end position="220"/>
    </location>
</feature>
<dbReference type="PANTHER" id="PTHR23511:SF34">
    <property type="entry name" value="SYNAPTIC VESICLE GLYCOPROTEIN 2"/>
    <property type="match status" value="1"/>
</dbReference>
<feature type="domain" description="Major facilitator superfamily (MFS) profile" evidence="8">
    <location>
        <begin position="43"/>
        <end position="484"/>
    </location>
</feature>
<evidence type="ECO:0000256" key="7">
    <source>
        <dbReference type="SAM" id="Phobius"/>
    </source>
</evidence>
<dbReference type="OMA" id="QIGFAGK"/>
<dbReference type="InterPro" id="IPR020846">
    <property type="entry name" value="MFS_dom"/>
</dbReference>
<evidence type="ECO:0000256" key="5">
    <source>
        <dbReference type="ARBA" id="ARBA00022989"/>
    </source>
</evidence>
<dbReference type="PANTHER" id="PTHR23511">
    <property type="entry name" value="SYNAPTIC VESICLE GLYCOPROTEIN 2"/>
    <property type="match status" value="1"/>
</dbReference>
<evidence type="ECO:0000259" key="8">
    <source>
        <dbReference type="PROSITE" id="PS50850"/>
    </source>
</evidence>
<proteinExistence type="inferred from homology"/>
<keyword evidence="6 7" id="KW-0472">Membrane</keyword>
<dbReference type="PROSITE" id="PS00217">
    <property type="entry name" value="SUGAR_TRANSPORT_2"/>
    <property type="match status" value="1"/>
</dbReference>
<dbReference type="PROSITE" id="PS50850">
    <property type="entry name" value="MFS"/>
    <property type="match status" value="1"/>
</dbReference>